<keyword evidence="7 9" id="KW-0472">Membrane</keyword>
<evidence type="ECO:0000313" key="11">
    <source>
        <dbReference type="EMBL" id="SCW31669.1"/>
    </source>
</evidence>
<keyword evidence="3" id="KW-1003">Cell membrane</keyword>
<accession>A0A1G4PHX7</accession>
<evidence type="ECO:0000256" key="6">
    <source>
        <dbReference type="ARBA" id="ARBA00022989"/>
    </source>
</evidence>
<dbReference type="STRING" id="177413.SAMN05660859_0560"/>
<proteinExistence type="inferred from homology"/>
<dbReference type="RefSeq" id="WP_091435931.1">
    <property type="nucleotide sequence ID" value="NZ_FMTP01000001.1"/>
</dbReference>
<keyword evidence="6 9" id="KW-1133">Transmembrane helix</keyword>
<dbReference type="Pfam" id="PF04290">
    <property type="entry name" value="DctQ"/>
    <property type="match status" value="1"/>
</dbReference>
<dbReference type="InterPro" id="IPR055348">
    <property type="entry name" value="DctQ"/>
</dbReference>
<dbReference type="PANTHER" id="PTHR35011">
    <property type="entry name" value="2,3-DIKETO-L-GULONATE TRAP TRANSPORTER SMALL PERMEASE PROTEIN YIAM"/>
    <property type="match status" value="1"/>
</dbReference>
<evidence type="ECO:0000259" key="10">
    <source>
        <dbReference type="Pfam" id="PF04290"/>
    </source>
</evidence>
<keyword evidence="12" id="KW-1185">Reference proteome</keyword>
<comment type="function">
    <text evidence="9">Part of the tripartite ATP-independent periplasmic (TRAP) transport system.</text>
</comment>
<organism evidence="11 12">
    <name type="scientific">Ancylobacter rudongensis</name>
    <dbReference type="NCBI Taxonomy" id="177413"/>
    <lineage>
        <taxon>Bacteria</taxon>
        <taxon>Pseudomonadati</taxon>
        <taxon>Pseudomonadota</taxon>
        <taxon>Alphaproteobacteria</taxon>
        <taxon>Hyphomicrobiales</taxon>
        <taxon>Xanthobacteraceae</taxon>
        <taxon>Ancylobacter</taxon>
    </lineage>
</organism>
<dbReference type="GO" id="GO:0022857">
    <property type="term" value="F:transmembrane transporter activity"/>
    <property type="evidence" value="ECO:0007669"/>
    <property type="project" value="UniProtKB-UniRule"/>
</dbReference>
<feature type="transmembrane region" description="Helical" evidence="9">
    <location>
        <begin position="12"/>
        <end position="34"/>
    </location>
</feature>
<keyword evidence="4 9" id="KW-0997">Cell inner membrane</keyword>
<evidence type="ECO:0000256" key="1">
    <source>
        <dbReference type="ARBA" id="ARBA00004429"/>
    </source>
</evidence>
<keyword evidence="5 9" id="KW-0812">Transmembrane</keyword>
<protein>
    <recommendedName>
        <fullName evidence="9">TRAP transporter small permease protein</fullName>
    </recommendedName>
</protein>
<evidence type="ECO:0000256" key="4">
    <source>
        <dbReference type="ARBA" id="ARBA00022519"/>
    </source>
</evidence>
<comment type="subunit">
    <text evidence="9">The complex comprises the extracytoplasmic solute receptor protein and the two transmembrane proteins.</text>
</comment>
<sequence>MLALRRSYDRILEIIAAVLMAALTVIIVLGFVFRAAGLSLVWYDEVASIGLCWLTYYGSALAALRGAHIGFPGIVNAFPPSLRVASTILAEIIVLVFFVILTVTGLEVLDILQGSTLVSLPNVSLVVTQSVIPITAVLFIIAELMRFPEVLAAARGSGFEDHELKEALETIQETPAGGGTSR</sequence>
<evidence type="ECO:0000256" key="2">
    <source>
        <dbReference type="ARBA" id="ARBA00022448"/>
    </source>
</evidence>
<feature type="transmembrane region" description="Helical" evidence="9">
    <location>
        <begin position="46"/>
        <end position="64"/>
    </location>
</feature>
<dbReference type="GO" id="GO:0005886">
    <property type="term" value="C:plasma membrane"/>
    <property type="evidence" value="ECO:0007669"/>
    <property type="project" value="UniProtKB-SubCell"/>
</dbReference>
<dbReference type="PANTHER" id="PTHR35011:SF2">
    <property type="entry name" value="2,3-DIKETO-L-GULONATE TRAP TRANSPORTER SMALL PERMEASE PROTEIN YIAM"/>
    <property type="match status" value="1"/>
</dbReference>
<reference evidence="12" key="1">
    <citation type="submission" date="2016-10" db="EMBL/GenBank/DDBJ databases">
        <authorList>
            <person name="Varghese N."/>
            <person name="Submissions S."/>
        </authorList>
    </citation>
    <scope>NUCLEOTIDE SEQUENCE [LARGE SCALE GENOMIC DNA]</scope>
    <source>
        <strain evidence="12">CGMCC 1.1761</strain>
    </source>
</reference>
<dbReference type="EMBL" id="FMTP01000001">
    <property type="protein sequence ID" value="SCW31669.1"/>
    <property type="molecule type" value="Genomic_DNA"/>
</dbReference>
<comment type="subcellular location">
    <subcellularLocation>
        <location evidence="1 9">Cell inner membrane</location>
        <topology evidence="1 9">Multi-pass membrane protein</topology>
    </subcellularLocation>
</comment>
<dbReference type="GO" id="GO:0015740">
    <property type="term" value="P:C4-dicarboxylate transport"/>
    <property type="evidence" value="ECO:0007669"/>
    <property type="project" value="TreeGrafter"/>
</dbReference>
<feature type="transmembrane region" description="Helical" evidence="9">
    <location>
        <begin position="84"/>
        <end position="106"/>
    </location>
</feature>
<keyword evidence="2 9" id="KW-0813">Transport</keyword>
<dbReference type="Proteomes" id="UP000198889">
    <property type="component" value="Unassembled WGS sequence"/>
</dbReference>
<evidence type="ECO:0000313" key="12">
    <source>
        <dbReference type="Proteomes" id="UP000198889"/>
    </source>
</evidence>
<feature type="domain" description="Tripartite ATP-independent periplasmic transporters DctQ component" evidence="10">
    <location>
        <begin position="24"/>
        <end position="147"/>
    </location>
</feature>
<name>A0A1G4PHX7_9HYPH</name>
<evidence type="ECO:0000256" key="8">
    <source>
        <dbReference type="ARBA" id="ARBA00038436"/>
    </source>
</evidence>
<gene>
    <name evidence="11" type="ORF">SAMN05660859_0560</name>
</gene>
<comment type="similarity">
    <text evidence="8 9">Belongs to the TRAP transporter small permease family.</text>
</comment>
<evidence type="ECO:0000256" key="3">
    <source>
        <dbReference type="ARBA" id="ARBA00022475"/>
    </source>
</evidence>
<evidence type="ECO:0000256" key="5">
    <source>
        <dbReference type="ARBA" id="ARBA00022692"/>
    </source>
</evidence>
<dbReference type="InterPro" id="IPR007387">
    <property type="entry name" value="TRAP_DctQ"/>
</dbReference>
<evidence type="ECO:0000256" key="7">
    <source>
        <dbReference type="ARBA" id="ARBA00023136"/>
    </source>
</evidence>
<evidence type="ECO:0000256" key="9">
    <source>
        <dbReference type="RuleBase" id="RU369079"/>
    </source>
</evidence>
<feature type="transmembrane region" description="Helical" evidence="9">
    <location>
        <begin position="126"/>
        <end position="145"/>
    </location>
</feature>
<dbReference type="AlphaFoldDB" id="A0A1G4PHX7"/>